<organism evidence="9">
    <name type="scientific">Desulfurivibrio alkaliphilus</name>
    <dbReference type="NCBI Taxonomy" id="427923"/>
    <lineage>
        <taxon>Bacteria</taxon>
        <taxon>Pseudomonadati</taxon>
        <taxon>Thermodesulfobacteriota</taxon>
        <taxon>Desulfobulbia</taxon>
        <taxon>Desulfobulbales</taxon>
        <taxon>Desulfobulbaceae</taxon>
        <taxon>Desulfurivibrio</taxon>
    </lineage>
</organism>
<feature type="transmembrane region" description="Helical" evidence="7">
    <location>
        <begin position="6"/>
        <end position="35"/>
    </location>
</feature>
<dbReference type="AlphaFoldDB" id="A0A7C2Y040"/>
<name>A0A7C2Y040_9BACT</name>
<reference evidence="9" key="1">
    <citation type="journal article" date="2020" name="mSystems">
        <title>Genome- and Community-Level Interaction Insights into Carbon Utilization and Element Cycling Functions of Hydrothermarchaeota in Hydrothermal Sediment.</title>
        <authorList>
            <person name="Zhou Z."/>
            <person name="Liu Y."/>
            <person name="Xu W."/>
            <person name="Pan J."/>
            <person name="Luo Z.H."/>
            <person name="Li M."/>
        </authorList>
    </citation>
    <scope>NUCLEOTIDE SEQUENCE [LARGE SCALE GENOMIC DNA]</scope>
    <source>
        <strain evidence="9">SpSt-1224</strain>
    </source>
</reference>
<protein>
    <submittedName>
        <fullName evidence="9">Biopolymer transporter</fullName>
    </submittedName>
</protein>
<keyword evidence="6" id="KW-0813">Transport</keyword>
<keyword evidence="5 7" id="KW-0472">Membrane</keyword>
<comment type="similarity">
    <text evidence="6">Belongs to the exbB/tolQ family.</text>
</comment>
<evidence type="ECO:0000256" key="5">
    <source>
        <dbReference type="ARBA" id="ARBA00023136"/>
    </source>
</evidence>
<proteinExistence type="inferred from homology"/>
<keyword evidence="4 7" id="KW-1133">Transmembrane helix</keyword>
<sequence>MNITALLASFIYLVSSSLLLPVLLLLCLLTVWLLVYSGQFFGMWLARRRLSPPANAIESLAALHLDGFSAPVRAFGQAFAEVRQAVRAEIAVLNLLRDTEHHMWRSVDRLKMLIRIGPGLGLIGTLIPMGTGLAALAQGDLTRLSGDLVIAFTTTVVGMVLGLVSYLFFTIQRRWVEEDVKNMELLCEVAMQEEQP</sequence>
<dbReference type="InterPro" id="IPR002898">
    <property type="entry name" value="MotA_ExbB_proton_chnl"/>
</dbReference>
<dbReference type="Proteomes" id="UP000885986">
    <property type="component" value="Unassembled WGS sequence"/>
</dbReference>
<dbReference type="GO" id="GO:0017038">
    <property type="term" value="P:protein import"/>
    <property type="evidence" value="ECO:0007669"/>
    <property type="project" value="TreeGrafter"/>
</dbReference>
<dbReference type="PANTHER" id="PTHR30625">
    <property type="entry name" value="PROTEIN TOLQ"/>
    <property type="match status" value="1"/>
</dbReference>
<feature type="domain" description="MotA/TolQ/ExbB proton channel" evidence="8">
    <location>
        <begin position="96"/>
        <end position="184"/>
    </location>
</feature>
<feature type="transmembrane region" description="Helical" evidence="7">
    <location>
        <begin position="112"/>
        <end position="136"/>
    </location>
</feature>
<comment type="caution">
    <text evidence="9">The sequence shown here is derived from an EMBL/GenBank/DDBJ whole genome shotgun (WGS) entry which is preliminary data.</text>
</comment>
<keyword evidence="6" id="KW-0653">Protein transport</keyword>
<feature type="transmembrane region" description="Helical" evidence="7">
    <location>
        <begin position="148"/>
        <end position="169"/>
    </location>
</feature>
<keyword evidence="3 7" id="KW-0812">Transmembrane</keyword>
<dbReference type="PANTHER" id="PTHR30625:SF3">
    <property type="entry name" value="TOL-PAL SYSTEM PROTEIN TOLQ"/>
    <property type="match status" value="1"/>
</dbReference>
<dbReference type="InterPro" id="IPR050790">
    <property type="entry name" value="ExbB/TolQ_transport"/>
</dbReference>
<evidence type="ECO:0000256" key="4">
    <source>
        <dbReference type="ARBA" id="ARBA00022989"/>
    </source>
</evidence>
<gene>
    <name evidence="9" type="ORF">ENN98_06870</name>
</gene>
<keyword evidence="2" id="KW-1003">Cell membrane</keyword>
<evidence type="ECO:0000256" key="2">
    <source>
        <dbReference type="ARBA" id="ARBA00022475"/>
    </source>
</evidence>
<dbReference type="EMBL" id="DSDS01000152">
    <property type="protein sequence ID" value="HET98399.1"/>
    <property type="molecule type" value="Genomic_DNA"/>
</dbReference>
<evidence type="ECO:0000259" key="8">
    <source>
        <dbReference type="Pfam" id="PF01618"/>
    </source>
</evidence>
<evidence type="ECO:0000313" key="9">
    <source>
        <dbReference type="EMBL" id="HET98399.1"/>
    </source>
</evidence>
<comment type="subcellular location">
    <subcellularLocation>
        <location evidence="1">Cell membrane</location>
        <topology evidence="1">Multi-pass membrane protein</topology>
    </subcellularLocation>
    <subcellularLocation>
        <location evidence="6">Membrane</location>
        <topology evidence="6">Multi-pass membrane protein</topology>
    </subcellularLocation>
</comment>
<evidence type="ECO:0000256" key="7">
    <source>
        <dbReference type="SAM" id="Phobius"/>
    </source>
</evidence>
<dbReference type="Pfam" id="PF01618">
    <property type="entry name" value="MotA_ExbB"/>
    <property type="match status" value="1"/>
</dbReference>
<accession>A0A7C2Y040</accession>
<evidence type="ECO:0000256" key="1">
    <source>
        <dbReference type="ARBA" id="ARBA00004651"/>
    </source>
</evidence>
<evidence type="ECO:0000256" key="3">
    <source>
        <dbReference type="ARBA" id="ARBA00022692"/>
    </source>
</evidence>
<evidence type="ECO:0000256" key="6">
    <source>
        <dbReference type="RuleBase" id="RU004057"/>
    </source>
</evidence>
<dbReference type="GO" id="GO:0005886">
    <property type="term" value="C:plasma membrane"/>
    <property type="evidence" value="ECO:0007669"/>
    <property type="project" value="UniProtKB-SubCell"/>
</dbReference>